<feature type="transmembrane region" description="Helical" evidence="11">
    <location>
        <begin position="1848"/>
        <end position="1869"/>
    </location>
</feature>
<feature type="transmembrane region" description="Helical" evidence="11">
    <location>
        <begin position="1822"/>
        <end position="1841"/>
    </location>
</feature>
<sequence length="2258" mass="252881">MKSQYSSSSARPPSDKQSVAMQNSDATRPSGHRRATKNYFQLESDTKRQSMMQDANDRFGNRLSMMNVLPQQDQAEFQDERSIDYCCEVLQNKFGLQDGSVDNQREHVLLLLANCAARAGTGTADTQYHVQLLHTKLFGNYKEWCGFVGVKPVAYAERLSGTPLTSPLHMDLMLYFLIWGESANLRHMPECLCYLYHQMLSALLQDDQHQERRPQQWFLQAVVRPIWKECSVMQKKNSLGLHYEHTKVRNYDDINEFFWKKGCLKIAIDQVAQTIHKTHGKTFFEHRSIFTLILNYYRIFHFNLMFLIGLAVINYVVTISPNGGKSGFDQFSAMGKVVSPYSTREVKKVGVVFIGSHAILNAFKCFLEVGHGWNLLVDRRSTSATSSKSMTYGLALTLRLIWNLGFAGLFGLMAVSAIPAAGATDILTNLSLASLVYVAPGALILISQSIAPGPTRTLGSKFIREGDSCYTGRHMAPPLSYRLKYGLFWIILWVAKTVVSYWVLISPLMLVSLAIYEMKLTYNSPISSFHNMGIIVALWAPVVFIFNYDTQIYFTILQALIGWVKGAIMKAGEIHGIENLSKAFRVAPQLFDQKVVTVLARSTDAAEMGDQASRGSVSAVYQSQMMLRFVVVWNEIVNSFREGDLVDDKEAAILQYDIQNTGEVFEPVFLSAGKLGEAMTYAMKLGKGGRGDSELRIQLVKNDCLSAVKSFFNASMYVMEALLGNDDVEVLEAFRMMEQCACDGAFLQSFDVGSLLHVRTMAIDFLEAVLDLPDPDTPSPVLPDTAVHPMGIIRNFVAKTENLFNALRQFCRNQAIGGKFANVNFVQPANSYVYASRGLVNLFHSDTAMGAATRAYLLMSLDKPDAMPKCAEAQRRLGFFMKSLLMDIPQLRAIRDMRSFSVVTPFYSEGVIYSLDELNNPLENHPIFNKGEEVKKNISILKYLITIHPEEWENFLERIDVSSVEAAIKQFPMEIRLWASYRGQTLSRTVQGMMLYEDAIKILHWLEIGSSAHRTPEQKQQQLEDMVRLKFSYICGCQVYGKHRAENKQQANDIDFLLQTYPNLRVAYVDTIPTSNGNRFDTVLIKAEQDEIVEVYRYELPGDPILGEGKPENQNNALQFTRGEFLQTIDMNQQHYFEECLKMPQLLVTADMHPSKKPVSIIGMREHIFTGNASSLSKFKSWQELVFVTLSQRVLADPLYVRMHYGHPDIFDKVMCLTRGGVSKASKGINLSEDVFAGFNTTLRGGVVTHVEFMQCGKGRDVAMSQISMFEGKLANGAGETSLAREAYRMGAFMDFFRLNSMYYSHTGFYFATWMTIVTSFVYIYSKVYLALSGVQEQIIEKMNSTFIIRNNSIYGFDDRAYYDLANVMNTQYFIQAGLFLTLPLICVYFSEMGLWRGFLKFVNMVLTGGPAFFVFQVGTTMHYFDYNIIHGNAKYQATGRGFKITRETFVLLYKAYANSHYRKAWELVGLCFVYWAYGEFTLGNRDQVAGDPTNMFANKYKDTSQAYGTQTFAIWSISVLWLLSPFIFNADGLDYEKSKADITAWCKWMFMQESDTDIDKVHTGGWISWWKGDQQQMHGSAMIARFTVIIRESRHFLLMWYVITLKHEPAKIALVLAAVGASLVLLGVVHGVGMGMRGASPVARAAVYFFLVVALSTAYLVVATTVLFAKDKDGNADPEAWEKSLSIFFGYIAGLYGINEMFRVFNFQAGGVAGIVVFQQLAFLFDFVFGACLLIPLMILSCIPFMNAIQTRMMYNEGFSKVLSASSQHAFSLAAAIGGATGFSSGWLLYLLTTLDMSPGYISYLSTYKIAISTGSGSTTYMVIAAMVGGSVLAGAFGFFLGRRMTLVIAGLLSGCGCLALSIIPSVSSGSAKLMLMLGVVLMGVALGILLPTVTCYIYEISTADMRGKTMLPLAFTFVVGTAFASWYSAGEIGWVWQAFWCAVILAIMTPMMNMFPESPQWVLERKGVEECEAALGILRQKPDNADELREMREEKKEASEAAAGGGMYKFVVALLLTIILSLSTNSLNIFVGKTFNGFADNNHMFTNCVVIEAFGVLISFFLIEKTPHKNLLSFTLLAVALFAGFLGADDKFVIIKLDNGNRKLILSLVMSFLYFFKGLGLTSVLWVNIAGLFHTSTRFLAVPFLYIVFFGLNAASLQLRLNKQTETAYLWLFALAGCCLLAVFFVIVAGSRASSGLMCTRDEMRKDKKRTERRRSSRHSRTPGSFGRGRHSRSRSKSNANSYHLVHSPANGGQHV</sequence>
<dbReference type="InterPro" id="IPR026899">
    <property type="entry name" value="FKS1-like_dom1"/>
</dbReference>
<dbReference type="GO" id="GO:0022857">
    <property type="term" value="F:transmembrane transporter activity"/>
    <property type="evidence" value="ECO:0007669"/>
    <property type="project" value="InterPro"/>
</dbReference>
<feature type="transmembrane region" description="Helical" evidence="11">
    <location>
        <begin position="1771"/>
        <end position="1791"/>
    </location>
</feature>
<evidence type="ECO:0000256" key="5">
    <source>
        <dbReference type="ARBA" id="ARBA00022679"/>
    </source>
</evidence>
<keyword evidence="6 11" id="KW-0812">Transmembrane</keyword>
<comment type="subcellular location">
    <subcellularLocation>
        <location evidence="1">Membrane</location>
        <topology evidence="1">Multi-pass membrane protein</topology>
    </subcellularLocation>
</comment>
<feature type="transmembrane region" description="Helical" evidence="11">
    <location>
        <begin position="1513"/>
        <end position="1531"/>
    </location>
</feature>
<comment type="catalytic activity">
    <reaction evidence="9">
        <text>[(1-&gt;3)-beta-D-glucosyl](n) + UDP-alpha-D-glucose = [(1-&gt;3)-beta-D-glucosyl](n+1) + UDP + H(+)</text>
        <dbReference type="Rhea" id="RHEA:21476"/>
        <dbReference type="Rhea" id="RHEA-COMP:11146"/>
        <dbReference type="Rhea" id="RHEA-COMP:14303"/>
        <dbReference type="ChEBI" id="CHEBI:15378"/>
        <dbReference type="ChEBI" id="CHEBI:37671"/>
        <dbReference type="ChEBI" id="CHEBI:58223"/>
        <dbReference type="ChEBI" id="CHEBI:58885"/>
        <dbReference type="EC" id="2.4.1.34"/>
    </reaction>
</comment>
<dbReference type="EC" id="2.4.1.34" evidence="3"/>
<dbReference type="Pfam" id="PF00083">
    <property type="entry name" value="Sugar_tr"/>
    <property type="match status" value="1"/>
</dbReference>
<evidence type="ECO:0000256" key="3">
    <source>
        <dbReference type="ARBA" id="ARBA00012589"/>
    </source>
</evidence>
<dbReference type="GO" id="GO:0006075">
    <property type="term" value="P:(1-&gt;3)-beta-D-glucan biosynthetic process"/>
    <property type="evidence" value="ECO:0007669"/>
    <property type="project" value="InterPro"/>
</dbReference>
<feature type="transmembrane region" description="Helical" evidence="11">
    <location>
        <begin position="487"/>
        <end position="516"/>
    </location>
</feature>
<feature type="transmembrane region" description="Helical" evidence="11">
    <location>
        <begin position="1308"/>
        <end position="1326"/>
    </location>
</feature>
<dbReference type="SMART" id="SM01205">
    <property type="entry name" value="FKS1_dom1"/>
    <property type="match status" value="1"/>
</dbReference>
<dbReference type="GO" id="GO:0003843">
    <property type="term" value="F:1,3-beta-D-glucan synthase activity"/>
    <property type="evidence" value="ECO:0007669"/>
    <property type="project" value="UniProtKB-EC"/>
</dbReference>
<dbReference type="PROSITE" id="PS00217">
    <property type="entry name" value="SUGAR_TRANSPORT_2"/>
    <property type="match status" value="1"/>
</dbReference>
<dbReference type="PROSITE" id="PS50850">
    <property type="entry name" value="MFS"/>
    <property type="match status" value="1"/>
</dbReference>
<dbReference type="Gene3D" id="1.20.1250.20">
    <property type="entry name" value="MFS general substrate transporter like domains"/>
    <property type="match status" value="1"/>
</dbReference>
<feature type="transmembrane region" description="Helical" evidence="11">
    <location>
        <begin position="1613"/>
        <end position="1634"/>
    </location>
</feature>
<keyword evidence="5" id="KW-0808">Transferase</keyword>
<feature type="transmembrane region" description="Helical" evidence="11">
    <location>
        <begin position="1402"/>
        <end position="1425"/>
    </location>
</feature>
<feature type="transmembrane region" description="Helical" evidence="11">
    <location>
        <begin position="1373"/>
        <end position="1390"/>
    </location>
</feature>
<feature type="compositionally biased region" description="Low complexity" evidence="10">
    <location>
        <begin position="1"/>
        <end position="18"/>
    </location>
</feature>
<keyword evidence="4" id="KW-0328">Glycosyltransferase</keyword>
<accession>T0QP01</accession>
<feature type="transmembrane region" description="Helical" evidence="11">
    <location>
        <begin position="296"/>
        <end position="317"/>
    </location>
</feature>
<feature type="transmembrane region" description="Helical" evidence="11">
    <location>
        <begin position="2046"/>
        <end position="2065"/>
    </location>
</feature>
<feature type="region of interest" description="Disordered" evidence="10">
    <location>
        <begin position="2205"/>
        <end position="2258"/>
    </location>
</feature>
<feature type="transmembrane region" description="Helical" evidence="11">
    <location>
        <begin position="1875"/>
        <end position="1900"/>
    </location>
</feature>
<feature type="compositionally biased region" description="Basic residues" evidence="10">
    <location>
        <begin position="2213"/>
        <end position="2223"/>
    </location>
</feature>
<evidence type="ECO:0000256" key="4">
    <source>
        <dbReference type="ARBA" id="ARBA00022676"/>
    </source>
</evidence>
<dbReference type="InterPro" id="IPR020846">
    <property type="entry name" value="MFS_dom"/>
</dbReference>
<dbReference type="PANTHER" id="PTHR12741:SF48">
    <property type="entry name" value="1,3-BETA-GLUCAN SYNTHASE COMPONENT FKS1-RELATED"/>
    <property type="match status" value="1"/>
</dbReference>
<protein>
    <recommendedName>
        <fullName evidence="3">1,3-beta-glucan synthase</fullName>
        <ecNumber evidence="3">2.4.1.34</ecNumber>
    </recommendedName>
</protein>
<evidence type="ECO:0000256" key="2">
    <source>
        <dbReference type="ARBA" id="ARBA00009040"/>
    </source>
</evidence>
<evidence type="ECO:0000259" key="12">
    <source>
        <dbReference type="PROSITE" id="PS50850"/>
    </source>
</evidence>
<feature type="transmembrane region" description="Helical" evidence="11">
    <location>
        <begin position="2003"/>
        <end position="2026"/>
    </location>
</feature>
<dbReference type="InterPro" id="IPR003440">
    <property type="entry name" value="Glyco_trans_48_dom"/>
</dbReference>
<dbReference type="eggNOG" id="KOG0254">
    <property type="taxonomic scope" value="Eukaryota"/>
</dbReference>
<dbReference type="SUPFAM" id="SSF103473">
    <property type="entry name" value="MFS general substrate transporter"/>
    <property type="match status" value="1"/>
</dbReference>
<dbReference type="Pfam" id="PF02364">
    <property type="entry name" value="Glucan_synthase"/>
    <property type="match status" value="2"/>
</dbReference>
<dbReference type="InterPro" id="IPR005829">
    <property type="entry name" value="Sugar_transporter_CS"/>
</dbReference>
<evidence type="ECO:0000256" key="11">
    <source>
        <dbReference type="SAM" id="Phobius"/>
    </source>
</evidence>
<dbReference type="GeneID" id="19946628"/>
<feature type="transmembrane region" description="Helical" evidence="11">
    <location>
        <begin position="2072"/>
        <end position="2090"/>
    </location>
</feature>
<dbReference type="STRING" id="1156394.T0QP01"/>
<evidence type="ECO:0000313" key="14">
    <source>
        <dbReference type="Proteomes" id="UP000030762"/>
    </source>
</evidence>
<feature type="transmembrane region" description="Helical" evidence="11">
    <location>
        <begin position="2106"/>
        <end position="2129"/>
    </location>
</feature>
<dbReference type="Pfam" id="PF14288">
    <property type="entry name" value="FKS1_dom1"/>
    <property type="match status" value="1"/>
</dbReference>
<feature type="transmembrane region" description="Helical" evidence="11">
    <location>
        <begin position="2170"/>
        <end position="2190"/>
    </location>
</feature>
<feature type="transmembrane region" description="Helical" evidence="11">
    <location>
        <begin position="400"/>
        <end position="418"/>
    </location>
</feature>
<evidence type="ECO:0000256" key="7">
    <source>
        <dbReference type="ARBA" id="ARBA00022989"/>
    </source>
</evidence>
<dbReference type="EMBL" id="JH767147">
    <property type="protein sequence ID" value="EQC36446.1"/>
    <property type="molecule type" value="Genomic_DNA"/>
</dbReference>
<dbReference type="GO" id="GO:0000148">
    <property type="term" value="C:1,3-beta-D-glucan synthase complex"/>
    <property type="evidence" value="ECO:0007669"/>
    <property type="project" value="InterPro"/>
</dbReference>
<keyword evidence="8 11" id="KW-0472">Membrane</keyword>
<dbReference type="OrthoDB" id="1880850at2759"/>
<organism evidence="13 14">
    <name type="scientific">Saprolegnia diclina (strain VS20)</name>
    <dbReference type="NCBI Taxonomy" id="1156394"/>
    <lineage>
        <taxon>Eukaryota</taxon>
        <taxon>Sar</taxon>
        <taxon>Stramenopiles</taxon>
        <taxon>Oomycota</taxon>
        <taxon>Saprolegniomycetes</taxon>
        <taxon>Saprolegniales</taxon>
        <taxon>Saprolegniaceae</taxon>
        <taxon>Saprolegnia</taxon>
    </lineage>
</organism>
<feature type="transmembrane region" description="Helical" evidence="11">
    <location>
        <begin position="1646"/>
        <end position="1669"/>
    </location>
</feature>
<dbReference type="OMA" id="ASMYVME"/>
<feature type="transmembrane region" description="Helical" evidence="11">
    <location>
        <begin position="1936"/>
        <end position="1957"/>
    </location>
</feature>
<feature type="transmembrane region" description="Helical" evidence="11">
    <location>
        <begin position="1912"/>
        <end position="1930"/>
    </location>
</feature>
<feature type="transmembrane region" description="Helical" evidence="11">
    <location>
        <begin position="430"/>
        <end position="451"/>
    </location>
</feature>
<dbReference type="PANTHER" id="PTHR12741">
    <property type="entry name" value="LYST-INTERACTING PROTEIN LIP5 DOPAMINE RESPONSIVE PROTEIN DRG-1"/>
    <property type="match status" value="1"/>
</dbReference>
<evidence type="ECO:0000313" key="13">
    <source>
        <dbReference type="EMBL" id="EQC36446.1"/>
    </source>
</evidence>
<name>T0QP01_SAPDV</name>
<dbReference type="InterPro" id="IPR005828">
    <property type="entry name" value="MFS_sugar_transport-like"/>
</dbReference>
<keyword evidence="14" id="KW-1185">Reference proteome</keyword>
<dbReference type="InterPro" id="IPR036259">
    <property type="entry name" value="MFS_trans_sf"/>
</dbReference>
<evidence type="ECO:0000256" key="6">
    <source>
        <dbReference type="ARBA" id="ARBA00022692"/>
    </source>
</evidence>
<evidence type="ECO:0000256" key="8">
    <source>
        <dbReference type="ARBA" id="ARBA00023136"/>
    </source>
</evidence>
<evidence type="ECO:0000256" key="10">
    <source>
        <dbReference type="SAM" id="MobiDB-lite"/>
    </source>
</evidence>
<feature type="transmembrane region" description="Helical" evidence="11">
    <location>
        <begin position="1728"/>
        <end position="1750"/>
    </location>
</feature>
<feature type="transmembrane region" description="Helical" evidence="11">
    <location>
        <begin position="1681"/>
        <end position="1699"/>
    </location>
</feature>
<evidence type="ECO:0000256" key="1">
    <source>
        <dbReference type="ARBA" id="ARBA00004141"/>
    </source>
</evidence>
<comment type="similarity">
    <text evidence="2">Belongs to the glycosyltransferase 48 family.</text>
</comment>
<reference evidence="13 14" key="1">
    <citation type="submission" date="2012-04" db="EMBL/GenBank/DDBJ databases">
        <title>The Genome Sequence of Saprolegnia declina VS20.</title>
        <authorList>
            <consortium name="The Broad Institute Genome Sequencing Platform"/>
            <person name="Russ C."/>
            <person name="Nusbaum C."/>
            <person name="Tyler B."/>
            <person name="van West P."/>
            <person name="Dieguez-Uribeondo J."/>
            <person name="de Bruijn I."/>
            <person name="Tripathy S."/>
            <person name="Jiang R."/>
            <person name="Young S.K."/>
            <person name="Zeng Q."/>
            <person name="Gargeya S."/>
            <person name="Fitzgerald M."/>
            <person name="Haas B."/>
            <person name="Abouelleil A."/>
            <person name="Alvarado L."/>
            <person name="Arachchi H.M."/>
            <person name="Berlin A."/>
            <person name="Chapman S.B."/>
            <person name="Goldberg J."/>
            <person name="Griggs A."/>
            <person name="Gujja S."/>
            <person name="Hansen M."/>
            <person name="Howarth C."/>
            <person name="Imamovic A."/>
            <person name="Larimer J."/>
            <person name="McCowen C."/>
            <person name="Montmayeur A."/>
            <person name="Murphy C."/>
            <person name="Neiman D."/>
            <person name="Pearson M."/>
            <person name="Priest M."/>
            <person name="Roberts A."/>
            <person name="Saif S."/>
            <person name="Shea T."/>
            <person name="Sisk P."/>
            <person name="Sykes S."/>
            <person name="Wortman J."/>
            <person name="Nusbaum C."/>
            <person name="Birren B."/>
        </authorList>
    </citation>
    <scope>NUCLEOTIDE SEQUENCE [LARGE SCALE GENOMIC DNA]</scope>
    <source>
        <strain evidence="13 14">VS20</strain>
    </source>
</reference>
<keyword evidence="7 11" id="KW-1133">Transmembrane helix</keyword>
<dbReference type="eggNOG" id="KOG0916">
    <property type="taxonomic scope" value="Eukaryota"/>
</dbReference>
<feature type="domain" description="Major facilitator superfamily (MFS) profile" evidence="12">
    <location>
        <begin position="1775"/>
        <end position="2196"/>
    </location>
</feature>
<gene>
    <name evidence="13" type="ORF">SDRG_05901</name>
</gene>
<dbReference type="InParanoid" id="T0QP01"/>
<feature type="transmembrane region" description="Helical" evidence="11">
    <location>
        <begin position="528"/>
        <end position="546"/>
    </location>
</feature>
<dbReference type="Proteomes" id="UP000030762">
    <property type="component" value="Unassembled WGS sequence"/>
</dbReference>
<dbReference type="VEuPathDB" id="FungiDB:SDRG_05901"/>
<dbReference type="GO" id="GO:0005886">
    <property type="term" value="C:plasma membrane"/>
    <property type="evidence" value="ECO:0007669"/>
    <property type="project" value="TreeGrafter"/>
</dbReference>
<feature type="compositionally biased region" description="Polar residues" evidence="10">
    <location>
        <begin position="38"/>
        <end position="48"/>
    </location>
</feature>
<feature type="region of interest" description="Disordered" evidence="10">
    <location>
        <begin position="1"/>
        <end position="48"/>
    </location>
</feature>
<proteinExistence type="inferred from homology"/>
<evidence type="ECO:0000256" key="9">
    <source>
        <dbReference type="ARBA" id="ARBA00047777"/>
    </source>
</evidence>
<dbReference type="RefSeq" id="XP_008609867.1">
    <property type="nucleotide sequence ID" value="XM_008611645.1"/>
</dbReference>
<feature type="transmembrane region" description="Helical" evidence="11">
    <location>
        <begin position="2141"/>
        <end position="2158"/>
    </location>
</feature>